<accession>A0A915KJK9</accession>
<evidence type="ECO:0000313" key="1">
    <source>
        <dbReference type="Proteomes" id="UP000887565"/>
    </source>
</evidence>
<dbReference type="WBParaSite" id="nRc.2.0.1.t38196-RA">
    <property type="protein sequence ID" value="nRc.2.0.1.t38196-RA"/>
    <property type="gene ID" value="nRc.2.0.1.g38196"/>
</dbReference>
<name>A0A915KJK9_ROMCU</name>
<proteinExistence type="predicted"/>
<protein>
    <submittedName>
        <fullName evidence="2">Uncharacterized protein</fullName>
    </submittedName>
</protein>
<evidence type="ECO:0000313" key="2">
    <source>
        <dbReference type="WBParaSite" id="nRc.2.0.1.t38196-RA"/>
    </source>
</evidence>
<dbReference type="AlphaFoldDB" id="A0A915KJK9"/>
<reference evidence="2" key="1">
    <citation type="submission" date="2022-11" db="UniProtKB">
        <authorList>
            <consortium name="WormBaseParasite"/>
        </authorList>
    </citation>
    <scope>IDENTIFICATION</scope>
</reference>
<organism evidence="1 2">
    <name type="scientific">Romanomermis culicivorax</name>
    <name type="common">Nematode worm</name>
    <dbReference type="NCBI Taxonomy" id="13658"/>
    <lineage>
        <taxon>Eukaryota</taxon>
        <taxon>Metazoa</taxon>
        <taxon>Ecdysozoa</taxon>
        <taxon>Nematoda</taxon>
        <taxon>Enoplea</taxon>
        <taxon>Dorylaimia</taxon>
        <taxon>Mermithida</taxon>
        <taxon>Mermithoidea</taxon>
        <taxon>Mermithidae</taxon>
        <taxon>Romanomermis</taxon>
    </lineage>
</organism>
<sequence>MCLTFYIITSTSPVHYSPCLYANSNIAPNLENLCTLLLKRLQTTQKPKDWKRIYGLKTLCLDNKSLNNLKKNYIGEKFVSNISF</sequence>
<dbReference type="Proteomes" id="UP000887565">
    <property type="component" value="Unplaced"/>
</dbReference>
<keyword evidence="1" id="KW-1185">Reference proteome</keyword>